<dbReference type="Proteomes" id="UP000035548">
    <property type="component" value="Chromosome"/>
</dbReference>
<comment type="similarity">
    <text evidence="7">Belongs to the MptA/B family.</text>
</comment>
<sequence>MTSRLPEVLPRIGAAGSRSAGLHGSDDAPASPPRPRALQQFLVLRWIGTMGALLMGVGGLGAGALPVINSPFRLAPGGDLMARMLQASSSIVLIGVAFIVLAWALMWRYVGESAVTTGALKRTFAAWALPIALTAPLFTQDIYSYLAQGSIVAQGLDPYEAGPVQLLGTEHHLARSVPFIWANSPSPYGPVALGIAAFISRVTQDSIVFGVLAHRGVNLAAIVLAGWAVSHMARRCGVRPATALWLGLLNPLTLLHLVGGIHNEAIMLGLALAGLEIGFRGIDRLTAGRAVPGYLMLSVSLFLISCAGMVKVTGFIGLGFVGMTYAHRLRLRGRPPALAVGQAIVVATVGLIASVALMTWVSGINLGWATGQGGAASIRSWMSITTDIGVIFGFIGEALGLGDHSEAMLIITRGAGLVVSLAFLVRMLLATFAGRIHPVGGLGVSTFVLVILFPVVHPWYMLWAILPLATWANRPFFRIAVVAYSTLMSFFVLPRGLALSAQTVLTIYLQGAVAAAIIGAGGWFLLRRLKVIA</sequence>
<feature type="transmembrane region" description="Helical" evidence="8">
    <location>
        <begin position="43"/>
        <end position="65"/>
    </location>
</feature>
<evidence type="ECO:0000256" key="7">
    <source>
        <dbReference type="ARBA" id="ARBA00043987"/>
    </source>
</evidence>
<comment type="subcellular location">
    <subcellularLocation>
        <location evidence="1">Membrane</location>
        <topology evidence="1">Multi-pass membrane protein</topology>
    </subcellularLocation>
</comment>
<evidence type="ECO:0008006" key="11">
    <source>
        <dbReference type="Google" id="ProtNLM"/>
    </source>
</evidence>
<feature type="transmembrane region" description="Helical" evidence="8">
    <location>
        <begin position="207"/>
        <end position="229"/>
    </location>
</feature>
<evidence type="ECO:0000256" key="5">
    <source>
        <dbReference type="ARBA" id="ARBA00022989"/>
    </source>
</evidence>
<dbReference type="AlphaFoldDB" id="A0A0G3HEL4"/>
<feature type="transmembrane region" description="Helical" evidence="8">
    <location>
        <begin position="241"/>
        <end position="259"/>
    </location>
</feature>
<keyword evidence="3" id="KW-0808">Transferase</keyword>
<evidence type="ECO:0000313" key="9">
    <source>
        <dbReference type="EMBL" id="AKK11150.1"/>
    </source>
</evidence>
<dbReference type="InterPro" id="IPR049829">
    <property type="entry name" value="MptA/B-like"/>
</dbReference>
<dbReference type="PATRIC" id="fig|1072256.5.peg.1144"/>
<feature type="transmembrane region" description="Helical" evidence="8">
    <location>
        <begin position="85"/>
        <end position="107"/>
    </location>
</feature>
<dbReference type="EMBL" id="CP011546">
    <property type="protein sequence ID" value="AKK11150.1"/>
    <property type="molecule type" value="Genomic_DNA"/>
</dbReference>
<dbReference type="GO" id="GO:0016020">
    <property type="term" value="C:membrane"/>
    <property type="evidence" value="ECO:0007669"/>
    <property type="project" value="UniProtKB-SubCell"/>
</dbReference>
<keyword evidence="4 8" id="KW-0812">Transmembrane</keyword>
<evidence type="ECO:0000256" key="6">
    <source>
        <dbReference type="ARBA" id="ARBA00023136"/>
    </source>
</evidence>
<feature type="transmembrane region" description="Helical" evidence="8">
    <location>
        <begin position="119"/>
        <end position="138"/>
    </location>
</feature>
<dbReference type="RefSeq" id="WP_144412272.1">
    <property type="nucleotide sequence ID" value="NZ_CP011546.1"/>
</dbReference>
<keyword evidence="10" id="KW-1185">Reference proteome</keyword>
<dbReference type="OrthoDB" id="5242303at2"/>
<dbReference type="GO" id="GO:0016757">
    <property type="term" value="F:glycosyltransferase activity"/>
    <property type="evidence" value="ECO:0007669"/>
    <property type="project" value="UniProtKB-KW"/>
</dbReference>
<keyword evidence="6 8" id="KW-0472">Membrane</keyword>
<feature type="transmembrane region" description="Helical" evidence="8">
    <location>
        <begin position="505"/>
        <end position="526"/>
    </location>
</feature>
<organism evidence="9 10">
    <name type="scientific">Corynebacterium uterequi</name>
    <dbReference type="NCBI Taxonomy" id="1072256"/>
    <lineage>
        <taxon>Bacteria</taxon>
        <taxon>Bacillati</taxon>
        <taxon>Actinomycetota</taxon>
        <taxon>Actinomycetes</taxon>
        <taxon>Mycobacteriales</taxon>
        <taxon>Corynebacteriaceae</taxon>
        <taxon>Corynebacterium</taxon>
    </lineage>
</organism>
<reference evidence="9 10" key="1">
    <citation type="journal article" date="2015" name="Genome Announc.">
        <title>Virulence Factor Genes Detected in the Complete Genome Sequence of Corynebacterium uterequi DSM 45634, Isolated from the Uterus of a Maiden Mare.</title>
        <authorList>
            <person name="Ruckert C."/>
            <person name="Kriete M."/>
            <person name="Jaenicke S."/>
            <person name="Winkler A."/>
            <person name="Tauch A."/>
        </authorList>
    </citation>
    <scope>NUCLEOTIDE SEQUENCE [LARGE SCALE GENOMIC DNA]</scope>
    <source>
        <strain evidence="9 10">DSM 45634</strain>
    </source>
</reference>
<evidence type="ECO:0000313" key="10">
    <source>
        <dbReference type="Proteomes" id="UP000035548"/>
    </source>
</evidence>
<dbReference type="STRING" id="1072256.CUTER_05770"/>
<dbReference type="NCBIfam" id="NF038066">
    <property type="entry name" value="MptB"/>
    <property type="match status" value="1"/>
</dbReference>
<gene>
    <name evidence="9" type="ORF">CUTER_05770</name>
</gene>
<evidence type="ECO:0000256" key="4">
    <source>
        <dbReference type="ARBA" id="ARBA00022692"/>
    </source>
</evidence>
<dbReference type="KEGG" id="cut:CUTER_05770"/>
<evidence type="ECO:0000256" key="8">
    <source>
        <dbReference type="SAM" id="Phobius"/>
    </source>
</evidence>
<reference evidence="10" key="2">
    <citation type="submission" date="2015-05" db="EMBL/GenBank/DDBJ databases">
        <title>Complete genome sequence of Corynebacterium uterequi DSM 45634, isolated from the uterus of a maiden mare.</title>
        <authorList>
            <person name="Ruckert C."/>
            <person name="Albersmeier A."/>
            <person name="Winkler A."/>
            <person name="Tauch A."/>
        </authorList>
    </citation>
    <scope>NUCLEOTIDE SEQUENCE [LARGE SCALE GENOMIC DNA]</scope>
    <source>
        <strain evidence="10">DSM 45634</strain>
    </source>
</reference>
<proteinExistence type="inferred from homology"/>
<accession>A0A0G3HEL4</accession>
<feature type="transmembrane region" description="Helical" evidence="8">
    <location>
        <begin position="294"/>
        <end position="323"/>
    </location>
</feature>
<feature type="transmembrane region" description="Helical" evidence="8">
    <location>
        <begin position="407"/>
        <end position="429"/>
    </location>
</feature>
<evidence type="ECO:0000256" key="2">
    <source>
        <dbReference type="ARBA" id="ARBA00022676"/>
    </source>
</evidence>
<dbReference type="Pfam" id="PF26314">
    <property type="entry name" value="MptA_B_family"/>
    <property type="match status" value="1"/>
</dbReference>
<keyword evidence="2" id="KW-0328">Glycosyltransferase</keyword>
<feature type="transmembrane region" description="Helical" evidence="8">
    <location>
        <begin position="343"/>
        <end position="368"/>
    </location>
</feature>
<evidence type="ECO:0000256" key="3">
    <source>
        <dbReference type="ARBA" id="ARBA00022679"/>
    </source>
</evidence>
<keyword evidence="5 8" id="KW-1133">Transmembrane helix</keyword>
<protein>
    <recommendedName>
        <fullName evidence="11">Carotene biosynthesis associated membrane protein</fullName>
    </recommendedName>
</protein>
<feature type="transmembrane region" description="Helical" evidence="8">
    <location>
        <begin position="380"/>
        <end position="401"/>
    </location>
</feature>
<name>A0A0G3HEL4_9CORY</name>
<feature type="transmembrane region" description="Helical" evidence="8">
    <location>
        <begin position="476"/>
        <end position="493"/>
    </location>
</feature>
<evidence type="ECO:0000256" key="1">
    <source>
        <dbReference type="ARBA" id="ARBA00004141"/>
    </source>
</evidence>